<dbReference type="Pfam" id="PF07995">
    <property type="entry name" value="GSDH"/>
    <property type="match status" value="1"/>
</dbReference>
<dbReference type="EMBL" id="UINC01000021">
    <property type="protein sequence ID" value="SUZ47505.1"/>
    <property type="molecule type" value="Genomic_DNA"/>
</dbReference>
<dbReference type="InterPro" id="IPR011041">
    <property type="entry name" value="Quinoprot_gluc/sorb_DH_b-prop"/>
</dbReference>
<accession>A0A381MZ20</accession>
<name>A0A381MZ20_9ZZZZ</name>
<dbReference type="PANTHER" id="PTHR19328:SF75">
    <property type="entry name" value="ALDOSE SUGAR DEHYDROGENASE YLII"/>
    <property type="match status" value="1"/>
</dbReference>
<feature type="domain" description="Glucose/Sorbosone dehydrogenase" evidence="1">
    <location>
        <begin position="75"/>
        <end position="406"/>
    </location>
</feature>
<evidence type="ECO:0000313" key="2">
    <source>
        <dbReference type="EMBL" id="SUZ47505.1"/>
    </source>
</evidence>
<gene>
    <name evidence="2" type="ORF">METZ01_LOCUS359</name>
</gene>
<organism evidence="2">
    <name type="scientific">marine metagenome</name>
    <dbReference type="NCBI Taxonomy" id="408172"/>
    <lineage>
        <taxon>unclassified sequences</taxon>
        <taxon>metagenomes</taxon>
        <taxon>ecological metagenomes</taxon>
    </lineage>
</organism>
<dbReference type="SUPFAM" id="SSF50952">
    <property type="entry name" value="Soluble quinoprotein glucose dehydrogenase"/>
    <property type="match status" value="1"/>
</dbReference>
<dbReference type="AlphaFoldDB" id="A0A381MZ20"/>
<dbReference type="InterPro" id="IPR011042">
    <property type="entry name" value="6-blade_b-propeller_TolB-like"/>
</dbReference>
<proteinExistence type="predicted"/>
<dbReference type="Gene3D" id="2.120.10.30">
    <property type="entry name" value="TolB, C-terminal domain"/>
    <property type="match status" value="1"/>
</dbReference>
<dbReference type="PANTHER" id="PTHR19328">
    <property type="entry name" value="HEDGEHOG-INTERACTING PROTEIN"/>
    <property type="match status" value="1"/>
</dbReference>
<dbReference type="InterPro" id="IPR012938">
    <property type="entry name" value="Glc/Sorbosone_DH"/>
</dbReference>
<protein>
    <recommendedName>
        <fullName evidence="1">Glucose/Sorbosone dehydrogenase domain-containing protein</fullName>
    </recommendedName>
</protein>
<sequence length="474" mass="51543">MKTTLFILIAGIGIGVSVFAAELSREPLADPIPEKIVKGDITIALQRFARVPFTEDSGKPRQTNEAHARIQYMGPIPDGSGRLVINDLRGLLYITDEDGSAPTVFLDMRNQDISFDDSMFPNETGLAGFAFHPEFAATGKPGFGKFYTSFSVSSDSGLANYLDDDDGNHASVIREWTADEPASNIFFGTTREIFRMGQFDQNHNIGNLAFNYAATEGTTDYGLLYASFGDGGGANDPQERGQSMSEPMSAIIRIDPLGEGGNSYGIPADNPFVGVEGVAPEIWAYGLRHPQHFSFDIDGTMYIGDIGQSQIEEVNIGIAGANYGWRLREGTFATAFGIGNARPNPVYPRPQDDQEFTYPVAQFDHDEGNAISSVFVYRGNAVPALRGKAVFTDMVTGRVFYIDTDNLEPGNPTTIRELRVTFAGYERNVADAVGFPNTYAFGNRAGLRLGSDSQGELYFLTKGDGRVRKVIAAP</sequence>
<evidence type="ECO:0000259" key="1">
    <source>
        <dbReference type="Pfam" id="PF07995"/>
    </source>
</evidence>
<reference evidence="2" key="1">
    <citation type="submission" date="2018-05" db="EMBL/GenBank/DDBJ databases">
        <authorList>
            <person name="Lanie J.A."/>
            <person name="Ng W.-L."/>
            <person name="Kazmierczak K.M."/>
            <person name="Andrzejewski T.M."/>
            <person name="Davidsen T.M."/>
            <person name="Wayne K.J."/>
            <person name="Tettelin H."/>
            <person name="Glass J.I."/>
            <person name="Rusch D."/>
            <person name="Podicherti R."/>
            <person name="Tsui H.-C.T."/>
            <person name="Winkler M.E."/>
        </authorList>
    </citation>
    <scope>NUCLEOTIDE SEQUENCE</scope>
</reference>